<evidence type="ECO:0000256" key="2">
    <source>
        <dbReference type="ARBA" id="ARBA00022723"/>
    </source>
</evidence>
<evidence type="ECO:0000256" key="4">
    <source>
        <dbReference type="ARBA" id="ARBA00023014"/>
    </source>
</evidence>
<dbReference type="KEGG" id="apre:CNX65_25905"/>
<dbReference type="InterPro" id="IPR036922">
    <property type="entry name" value="Rieske_2Fe-2S_sf"/>
</dbReference>
<keyword evidence="3" id="KW-0408">Iron</keyword>
<evidence type="ECO:0000313" key="9">
    <source>
        <dbReference type="Proteomes" id="UP000218505"/>
    </source>
</evidence>
<evidence type="ECO:0000256" key="3">
    <source>
        <dbReference type="ARBA" id="ARBA00023004"/>
    </source>
</evidence>
<dbReference type="CDD" id="cd03467">
    <property type="entry name" value="Rieske"/>
    <property type="match status" value="1"/>
</dbReference>
<keyword evidence="1" id="KW-0001">2Fe-2S</keyword>
<dbReference type="Proteomes" id="UP000218505">
    <property type="component" value="Chromosome"/>
</dbReference>
<evidence type="ECO:0000256" key="5">
    <source>
        <dbReference type="SAM" id="MobiDB-lite"/>
    </source>
</evidence>
<dbReference type="Gene3D" id="2.102.10.10">
    <property type="entry name" value="Rieske [2Fe-2S] iron-sulphur domain"/>
    <property type="match status" value="1"/>
</dbReference>
<sequence length="171" mass="16233">MTTTDPGPLSRRRVLCGVLVALAVPGGLAACGDGGSSSSAPTTGPTGTGGGAATGGASAPATSATGGSATSGGQSLVALADVPDNGGVVVDGPKGKPLVLVRTGSEVKAYDATCPHVGETVGAPKDGTITCPAHGSRFKASTGEVTNPPAQRGLTAVQVAVQGDQVVYVGP</sequence>
<reference evidence="8" key="1">
    <citation type="submission" date="2017-09" db="EMBL/GenBank/DDBJ databases">
        <title>Complete Genome Sequence of ansamitocin-producing Bacterium Actinosynnema pretiosum X47.</title>
        <authorList>
            <person name="Cao G."/>
            <person name="Zong G."/>
            <person name="Zhong C."/>
            <person name="Fu J."/>
        </authorList>
    </citation>
    <scope>NUCLEOTIDE SEQUENCE [LARGE SCALE GENOMIC DNA]</scope>
    <source>
        <strain evidence="8">X47</strain>
    </source>
</reference>
<name>A0A290ZBB6_9PSEU</name>
<evidence type="ECO:0000313" key="8">
    <source>
        <dbReference type="EMBL" id="ATE56279.1"/>
    </source>
</evidence>
<feature type="chain" id="PRO_5039388782" evidence="6">
    <location>
        <begin position="30"/>
        <end position="171"/>
    </location>
</feature>
<feature type="compositionally biased region" description="Low complexity" evidence="5">
    <location>
        <begin position="55"/>
        <end position="73"/>
    </location>
</feature>
<dbReference type="GO" id="GO:0051537">
    <property type="term" value="F:2 iron, 2 sulfur cluster binding"/>
    <property type="evidence" value="ECO:0007669"/>
    <property type="project" value="UniProtKB-KW"/>
</dbReference>
<dbReference type="InterPro" id="IPR006311">
    <property type="entry name" value="TAT_signal"/>
</dbReference>
<dbReference type="RefSeq" id="WP_096496089.1">
    <property type="nucleotide sequence ID" value="NZ_CP023445.1"/>
</dbReference>
<accession>A0A290ZBB6</accession>
<evidence type="ECO:0000256" key="1">
    <source>
        <dbReference type="ARBA" id="ARBA00022714"/>
    </source>
</evidence>
<keyword evidence="2" id="KW-0479">Metal-binding</keyword>
<dbReference type="Pfam" id="PF00355">
    <property type="entry name" value="Rieske"/>
    <property type="match status" value="1"/>
</dbReference>
<protein>
    <submittedName>
        <fullName evidence="8">Rieske (2Fe-2S) protein</fullName>
    </submittedName>
</protein>
<dbReference type="AlphaFoldDB" id="A0A290ZBB6"/>
<dbReference type="GO" id="GO:0016705">
    <property type="term" value="F:oxidoreductase activity, acting on paired donors, with incorporation or reduction of molecular oxygen"/>
    <property type="evidence" value="ECO:0007669"/>
    <property type="project" value="UniProtKB-ARBA"/>
</dbReference>
<keyword evidence="4" id="KW-0411">Iron-sulfur</keyword>
<evidence type="ECO:0000256" key="6">
    <source>
        <dbReference type="SAM" id="SignalP"/>
    </source>
</evidence>
<feature type="region of interest" description="Disordered" evidence="5">
    <location>
        <begin position="32"/>
        <end position="73"/>
    </location>
</feature>
<keyword evidence="6" id="KW-0732">Signal</keyword>
<dbReference type="InterPro" id="IPR017941">
    <property type="entry name" value="Rieske_2Fe-2S"/>
</dbReference>
<dbReference type="PROSITE" id="PS51318">
    <property type="entry name" value="TAT"/>
    <property type="match status" value="1"/>
</dbReference>
<proteinExistence type="predicted"/>
<dbReference type="GO" id="GO:0046872">
    <property type="term" value="F:metal ion binding"/>
    <property type="evidence" value="ECO:0007669"/>
    <property type="project" value="UniProtKB-KW"/>
</dbReference>
<organism evidence="8 9">
    <name type="scientific">Actinosynnema pretiosum</name>
    <dbReference type="NCBI Taxonomy" id="42197"/>
    <lineage>
        <taxon>Bacteria</taxon>
        <taxon>Bacillati</taxon>
        <taxon>Actinomycetota</taxon>
        <taxon>Actinomycetes</taxon>
        <taxon>Pseudonocardiales</taxon>
        <taxon>Pseudonocardiaceae</taxon>
        <taxon>Actinosynnema</taxon>
    </lineage>
</organism>
<gene>
    <name evidence="8" type="ORF">CNX65_25905</name>
</gene>
<dbReference type="EMBL" id="CP023445">
    <property type="protein sequence ID" value="ATE56279.1"/>
    <property type="molecule type" value="Genomic_DNA"/>
</dbReference>
<feature type="signal peptide" evidence="6">
    <location>
        <begin position="1"/>
        <end position="29"/>
    </location>
</feature>
<feature type="domain" description="Rieske" evidence="7">
    <location>
        <begin position="74"/>
        <end position="168"/>
    </location>
</feature>
<dbReference type="SUPFAM" id="SSF50022">
    <property type="entry name" value="ISP domain"/>
    <property type="match status" value="1"/>
</dbReference>
<keyword evidence="9" id="KW-1185">Reference proteome</keyword>
<feature type="compositionally biased region" description="Low complexity" evidence="5">
    <location>
        <begin position="32"/>
        <end position="45"/>
    </location>
</feature>
<dbReference type="PROSITE" id="PS51296">
    <property type="entry name" value="RIESKE"/>
    <property type="match status" value="1"/>
</dbReference>
<evidence type="ECO:0000259" key="7">
    <source>
        <dbReference type="PROSITE" id="PS51296"/>
    </source>
</evidence>
<dbReference type="GO" id="GO:0004497">
    <property type="term" value="F:monooxygenase activity"/>
    <property type="evidence" value="ECO:0007669"/>
    <property type="project" value="UniProtKB-ARBA"/>
</dbReference>